<evidence type="ECO:0000313" key="3">
    <source>
        <dbReference type="Proteomes" id="UP000280586"/>
    </source>
</evidence>
<keyword evidence="4" id="KW-1185">Reference proteome</keyword>
<evidence type="ECO:0000313" key="2">
    <source>
        <dbReference type="EMBL" id="USS00209.1"/>
    </source>
</evidence>
<dbReference type="GeneID" id="303559804"/>
<evidence type="ECO:0000313" key="4">
    <source>
        <dbReference type="Proteomes" id="UP001055437"/>
    </source>
</evidence>
<dbReference type="EMBL" id="CP099799">
    <property type="protein sequence ID" value="USS00209.1"/>
    <property type="molecule type" value="Genomic_DNA"/>
</dbReference>
<dbReference type="OrthoDB" id="3035965at2"/>
<dbReference type="InterPro" id="IPR027417">
    <property type="entry name" value="P-loop_NTPase"/>
</dbReference>
<accession>A0A9N7JKD1</accession>
<evidence type="ECO:0008006" key="5">
    <source>
        <dbReference type="Google" id="ProtNLM"/>
    </source>
</evidence>
<proteinExistence type="predicted"/>
<name>A0A9N7JKD1_CLOSE</name>
<dbReference type="RefSeq" id="WP_083089418.1">
    <property type="nucleotide sequence ID" value="NZ_CABMIZ010000009.1"/>
</dbReference>
<dbReference type="Gene3D" id="3.40.50.300">
    <property type="entry name" value="P-loop containing nucleotide triphosphate hydrolases"/>
    <property type="match status" value="1"/>
</dbReference>
<gene>
    <name evidence="1" type="ORF">CP523_03785</name>
    <name evidence="2" type="ORF">NH397_12020</name>
</gene>
<dbReference type="Proteomes" id="UP000280586">
    <property type="component" value="Chromosome"/>
</dbReference>
<dbReference type="AlphaFoldDB" id="A0A9N7JKD1"/>
<sequence length="84" mass="9433">MNLLIKNCNNIDLANIEINEYELNIKYGINGTGKSTISKAIKYCIENKEKLIELKPFKYLNGGEEVAPIVEGLEGINTVNIFNE</sequence>
<reference evidence="1 3" key="1">
    <citation type="submission" date="2017-09" db="EMBL/GenBank/DDBJ databases">
        <authorList>
            <person name="Thomas P."/>
            <person name="Seyboldt C."/>
        </authorList>
    </citation>
    <scope>NUCLEOTIDE SEQUENCE [LARGE SCALE GENOMIC DNA]</scope>
    <source>
        <strain evidence="1 3">DSM 7534</strain>
    </source>
</reference>
<dbReference type="KEGG" id="csep:CP523_03785"/>
<organism evidence="1 3">
    <name type="scientific">Clostridium septicum</name>
    <dbReference type="NCBI Taxonomy" id="1504"/>
    <lineage>
        <taxon>Bacteria</taxon>
        <taxon>Bacillati</taxon>
        <taxon>Bacillota</taxon>
        <taxon>Clostridia</taxon>
        <taxon>Eubacteriales</taxon>
        <taxon>Clostridiaceae</taxon>
        <taxon>Clostridium</taxon>
    </lineage>
</organism>
<dbReference type="SUPFAM" id="SSF52540">
    <property type="entry name" value="P-loop containing nucleoside triphosphate hydrolases"/>
    <property type="match status" value="1"/>
</dbReference>
<dbReference type="Proteomes" id="UP001055437">
    <property type="component" value="Chromosome"/>
</dbReference>
<protein>
    <recommendedName>
        <fullName evidence="5">Protein CR006 P-loop domain-containing protein</fullName>
    </recommendedName>
</protein>
<reference evidence="2" key="2">
    <citation type="submission" date="2022-06" db="EMBL/GenBank/DDBJ databases">
        <authorList>
            <person name="Holder M.E."/>
            <person name="Ajami N.J."/>
            <person name="Petrosino J.F."/>
        </authorList>
    </citation>
    <scope>NUCLEOTIDE SEQUENCE</scope>
    <source>
        <strain evidence="2">RMA 8861</strain>
    </source>
</reference>
<evidence type="ECO:0000313" key="1">
    <source>
        <dbReference type="EMBL" id="AYE33650.1"/>
    </source>
</evidence>
<dbReference type="EMBL" id="CP023671">
    <property type="protein sequence ID" value="AYE33650.1"/>
    <property type="molecule type" value="Genomic_DNA"/>
</dbReference>